<dbReference type="Proteomes" id="UP000316639">
    <property type="component" value="Unassembled WGS sequence"/>
</dbReference>
<gene>
    <name evidence="1" type="ORF">FKR81_12850</name>
</gene>
<accession>A0A563EW41</accession>
<evidence type="ECO:0000313" key="1">
    <source>
        <dbReference type="EMBL" id="TWP51748.1"/>
    </source>
</evidence>
<dbReference type="RefSeq" id="WP_146351415.1">
    <property type="nucleotide sequence ID" value="NZ_VOBR01000007.1"/>
</dbReference>
<proteinExistence type="predicted"/>
<evidence type="ECO:0000313" key="2">
    <source>
        <dbReference type="Proteomes" id="UP000316639"/>
    </source>
</evidence>
<reference evidence="1 2" key="1">
    <citation type="submission" date="2019-07" db="EMBL/GenBank/DDBJ databases">
        <title>Lentzea xizangensis sp. nov., isolated from Qinghai-Tibetan Plateau Soils.</title>
        <authorList>
            <person name="Huang J."/>
        </authorList>
    </citation>
    <scope>NUCLEOTIDE SEQUENCE [LARGE SCALE GENOMIC DNA]</scope>
    <source>
        <strain evidence="1 2">FXJ1.1311</strain>
    </source>
</reference>
<sequence>MTTDEAMLAQVRQMWDELDPVPDELADHACFGLALATVEAEVARVLRHAHPVGARGDERSRVITFDSTTLTVMISIADNADGTLRLDGWITPAASHTVELRAATGVRTGSSDRNGRFAFDNVAAQLTQLAVRTNGTVITPAIAL</sequence>
<comment type="caution">
    <text evidence="1">The sequence shown here is derived from an EMBL/GenBank/DDBJ whole genome shotgun (WGS) entry which is preliminary data.</text>
</comment>
<protein>
    <recommendedName>
        <fullName evidence="3">Carboxypeptidase regulatory-like domain-containing protein</fullName>
    </recommendedName>
</protein>
<name>A0A563EW41_9PSEU</name>
<evidence type="ECO:0008006" key="3">
    <source>
        <dbReference type="Google" id="ProtNLM"/>
    </source>
</evidence>
<organism evidence="1 2">
    <name type="scientific">Lentzea tibetensis</name>
    <dbReference type="NCBI Taxonomy" id="2591470"/>
    <lineage>
        <taxon>Bacteria</taxon>
        <taxon>Bacillati</taxon>
        <taxon>Actinomycetota</taxon>
        <taxon>Actinomycetes</taxon>
        <taxon>Pseudonocardiales</taxon>
        <taxon>Pseudonocardiaceae</taxon>
        <taxon>Lentzea</taxon>
    </lineage>
</organism>
<keyword evidence="2" id="KW-1185">Reference proteome</keyword>
<dbReference type="EMBL" id="VOBR01000007">
    <property type="protein sequence ID" value="TWP51748.1"/>
    <property type="molecule type" value="Genomic_DNA"/>
</dbReference>
<dbReference type="OrthoDB" id="3689408at2"/>
<dbReference type="AlphaFoldDB" id="A0A563EW41"/>